<feature type="region of interest" description="Disordered" evidence="10">
    <location>
        <begin position="590"/>
        <end position="632"/>
    </location>
</feature>
<feature type="compositionally biased region" description="Low complexity" evidence="10">
    <location>
        <begin position="590"/>
        <end position="604"/>
    </location>
</feature>
<feature type="domain" description="X8" evidence="11">
    <location>
        <begin position="383"/>
        <end position="475"/>
    </location>
</feature>
<dbReference type="EC" id="2.4.1.-" evidence="9"/>
<dbReference type="EMBL" id="CP034205">
    <property type="protein sequence ID" value="QBZ57663.1"/>
    <property type="molecule type" value="Genomic_DNA"/>
</dbReference>
<dbReference type="GO" id="GO:0042124">
    <property type="term" value="F:1,3-beta-glucanosyltransferase activity"/>
    <property type="evidence" value="ECO:0007669"/>
    <property type="project" value="TreeGrafter"/>
</dbReference>
<comment type="subcellular location">
    <subcellularLocation>
        <location evidence="1 9">Cell membrane</location>
        <topology evidence="1 9">Lipid-anchor</topology>
        <topology evidence="1 9">GPI-anchor</topology>
    </subcellularLocation>
</comment>
<evidence type="ECO:0000256" key="9">
    <source>
        <dbReference type="RuleBase" id="RU361209"/>
    </source>
</evidence>
<keyword evidence="5 9" id="KW-0472">Membrane</keyword>
<keyword evidence="7" id="KW-0325">Glycoprotein</keyword>
<comment type="function">
    <text evidence="9">Splits internally a 1,3-beta-glucan molecule and transfers the newly generated reducing end (the donor) to the non-reducing end of another 1,3-beta-glucan molecule (the acceptor) forming a 1,3-beta linkage, resulting in the elongation of 1,3-beta-glucan chains in the cell wall.</text>
</comment>
<gene>
    <name evidence="12" type="ORF">PoMZ_02597</name>
</gene>
<evidence type="ECO:0000313" key="12">
    <source>
        <dbReference type="EMBL" id="QBZ57663.1"/>
    </source>
</evidence>
<feature type="compositionally biased region" description="Basic and acidic residues" evidence="10">
    <location>
        <begin position="620"/>
        <end position="632"/>
    </location>
</feature>
<evidence type="ECO:0000256" key="10">
    <source>
        <dbReference type="SAM" id="MobiDB-lite"/>
    </source>
</evidence>
<evidence type="ECO:0000256" key="7">
    <source>
        <dbReference type="ARBA" id="ARBA00023180"/>
    </source>
</evidence>
<dbReference type="InterPro" id="IPR012946">
    <property type="entry name" value="X8"/>
</dbReference>
<evidence type="ECO:0000256" key="6">
    <source>
        <dbReference type="ARBA" id="ARBA00023157"/>
    </source>
</evidence>
<evidence type="ECO:0000256" key="8">
    <source>
        <dbReference type="ARBA" id="ARBA00023288"/>
    </source>
</evidence>
<evidence type="ECO:0000259" key="11">
    <source>
        <dbReference type="SMART" id="SM00768"/>
    </source>
</evidence>
<dbReference type="Proteomes" id="UP000294847">
    <property type="component" value="Chromosome 2"/>
</dbReference>
<organism evidence="12 13">
    <name type="scientific">Pyricularia oryzae</name>
    <name type="common">Rice blast fungus</name>
    <name type="synonym">Magnaporthe oryzae</name>
    <dbReference type="NCBI Taxonomy" id="318829"/>
    <lineage>
        <taxon>Eukaryota</taxon>
        <taxon>Fungi</taxon>
        <taxon>Dikarya</taxon>
        <taxon>Ascomycota</taxon>
        <taxon>Pezizomycotina</taxon>
        <taxon>Sordariomycetes</taxon>
        <taxon>Sordariomycetidae</taxon>
        <taxon>Magnaporthales</taxon>
        <taxon>Pyriculariaceae</taxon>
        <taxon>Pyricularia</taxon>
    </lineage>
</organism>
<dbReference type="GO" id="GO:0098552">
    <property type="term" value="C:side of membrane"/>
    <property type="evidence" value="ECO:0007669"/>
    <property type="project" value="UniProtKB-KW"/>
</dbReference>
<evidence type="ECO:0000256" key="3">
    <source>
        <dbReference type="ARBA" id="ARBA00022622"/>
    </source>
</evidence>
<keyword evidence="4 9" id="KW-0732">Signal</keyword>
<evidence type="ECO:0000256" key="1">
    <source>
        <dbReference type="ARBA" id="ARBA00004609"/>
    </source>
</evidence>
<keyword evidence="3 9" id="KW-0336">GPI-anchor</keyword>
<name>A0A4P7N5P3_PYROR</name>
<dbReference type="GO" id="GO:0031505">
    <property type="term" value="P:fungal-type cell wall organization"/>
    <property type="evidence" value="ECO:0007669"/>
    <property type="project" value="TreeGrafter"/>
</dbReference>
<feature type="chain" id="PRO_5021031606" description="1,3-beta-glucanosyltransferase" evidence="9">
    <location>
        <begin position="22"/>
        <end position="811"/>
    </location>
</feature>
<dbReference type="FunFam" id="3.20.20.80:FF:000038">
    <property type="entry name" value="1,3-beta-glucanosyltransferase"/>
    <property type="match status" value="1"/>
</dbReference>
<keyword evidence="6" id="KW-1015">Disulfide bond</keyword>
<dbReference type="Gene3D" id="3.20.20.80">
    <property type="entry name" value="Glycosidases"/>
    <property type="match status" value="1"/>
</dbReference>
<dbReference type="InterPro" id="IPR004886">
    <property type="entry name" value="Glucanosyltransferase"/>
</dbReference>
<dbReference type="Pfam" id="PF07983">
    <property type="entry name" value="X8"/>
    <property type="match status" value="1"/>
</dbReference>
<comment type="similarity">
    <text evidence="2 9">Belongs to the glycosyl hydrolase 72 family.</text>
</comment>
<accession>A0A4P7N5P3</accession>
<dbReference type="SUPFAM" id="SSF51445">
    <property type="entry name" value="(Trans)glycosidases"/>
    <property type="match status" value="1"/>
</dbReference>
<dbReference type="Gene3D" id="1.20.58.1040">
    <property type="match status" value="1"/>
</dbReference>
<dbReference type="AlphaFoldDB" id="A0A4P7N5P3"/>
<evidence type="ECO:0000256" key="5">
    <source>
        <dbReference type="ARBA" id="ARBA00023136"/>
    </source>
</evidence>
<dbReference type="PANTHER" id="PTHR31468:SF2">
    <property type="entry name" value="1,3-BETA-GLUCANOSYLTRANSFERASE GAS1"/>
    <property type="match status" value="1"/>
</dbReference>
<feature type="signal peptide" evidence="9">
    <location>
        <begin position="1"/>
        <end position="21"/>
    </location>
</feature>
<dbReference type="Pfam" id="PF03198">
    <property type="entry name" value="Glyco_hydro_72"/>
    <property type="match status" value="1"/>
</dbReference>
<protein>
    <recommendedName>
        <fullName evidence="9">1,3-beta-glucanosyltransferase</fullName>
        <ecNumber evidence="9">2.4.1.-</ecNumber>
    </recommendedName>
</protein>
<dbReference type="InterPro" id="IPR017853">
    <property type="entry name" value="GH"/>
</dbReference>
<evidence type="ECO:0000256" key="2">
    <source>
        <dbReference type="ARBA" id="ARBA00007528"/>
    </source>
</evidence>
<keyword evidence="9" id="KW-0808">Transferase</keyword>
<dbReference type="PANTHER" id="PTHR31468">
    <property type="entry name" value="1,3-BETA-GLUCANOSYLTRANSFERASE GAS1"/>
    <property type="match status" value="1"/>
</dbReference>
<dbReference type="GO" id="GO:0071970">
    <property type="term" value="P:fungal-type cell wall (1-&gt;3)-beta-D-glucan biosynthetic process"/>
    <property type="evidence" value="ECO:0007669"/>
    <property type="project" value="TreeGrafter"/>
</dbReference>
<evidence type="ECO:0000313" key="13">
    <source>
        <dbReference type="Proteomes" id="UP000294847"/>
    </source>
</evidence>
<dbReference type="SMART" id="SM00768">
    <property type="entry name" value="X8"/>
    <property type="match status" value="1"/>
</dbReference>
<keyword evidence="8 9" id="KW-0449">Lipoprotein</keyword>
<sequence>MGFIKLAKALGVLQLVSAAAAATEPVTAKGQYLFFKNGTQFYIRGVAYQQGVNVNGQGDATSANINDPLADEASCKRDAPLLSKLGTNVIRVYAIDPKKDHTACMKILDDAGIYVIADLSAPDISVERDSPSWDVSLLARYTGVIDNLSKFENTLGFFAGNEVTNNATNTQASAFVKAAVRDSKAYIKSKNLGRWLGVGYATNDDSGTRDNLANYFNCGKPEDSVDFWGYNIYEWCGKSTFQSSGYEERTKFFQDYSVPVFFSEYGCQNPGGAAARIFQETGVLYSNDMNKVWSGGIVYEYFEEQNDYGLVSLSGNSVTTMKDFGALATQIAQSGYPTGTAMNSYQPSNTARPCPAIGDKWQAAEKLPPSPNSTVCSCMYQSLSCVPSAKTASDAKSIGALFGTVCGMDPKACTGITADAATGTYGLFSMCNATEKLGNVLNAYYNNQGKSSSACDFKGQASVVASPKSDGTCTSVLSAASSAAASGGSGSGSGKNAAGTLRVGAGWGAAFEGAFGAGIVVLSAVVGAAAVLIDSHQESRTNSWPNLDIARHYLDHPFKVELQQMDVEHIDIDPDGDVLLVLKAPCTIESTSTSADSSGTSGSRSNDDDTAGSQNNDGDSSDKQDKDDHPSEKSVEILVSSYAVITASTVFKSMLQGPFKEGSDITEARKNGVVYRLALPEDNADATLLFCKIVHFKSDISTPNLELMEQLAVLCDKYKCHHILRFLGSMWLNEHRRNLQLESSRSRTCQQLGRLLIFAYVADMAQEFNELAWELLLHNTGGINSYNSCVLFLIDHPLVPKKVIRLHSPYE</sequence>
<proteinExistence type="inferred from homology"/>
<evidence type="ECO:0000256" key="4">
    <source>
        <dbReference type="ARBA" id="ARBA00022729"/>
    </source>
</evidence>
<reference evidence="12 13" key="1">
    <citation type="journal article" date="2019" name="Mol. Biol. Evol.">
        <title>Blast fungal genomes show frequent chromosomal changes, gene gains and losses, and effector gene turnover.</title>
        <authorList>
            <person name="Gomez Luciano L.B."/>
            <person name="Jason Tsai I."/>
            <person name="Chuma I."/>
            <person name="Tosa Y."/>
            <person name="Chen Y.H."/>
            <person name="Li J.Y."/>
            <person name="Li M.Y."/>
            <person name="Jade Lu M.Y."/>
            <person name="Nakayashiki H."/>
            <person name="Li W.H."/>
        </authorList>
    </citation>
    <scope>NUCLEOTIDE SEQUENCE [LARGE SCALE GENOMIC DNA]</scope>
    <source>
        <strain evidence="12">MZ5-1-6</strain>
    </source>
</reference>
<dbReference type="GO" id="GO:0005886">
    <property type="term" value="C:plasma membrane"/>
    <property type="evidence" value="ECO:0007669"/>
    <property type="project" value="UniProtKB-SubCell"/>
</dbReference>